<accession>A0ABV0TI48</accession>
<gene>
    <name evidence="2" type="ORF">ILYODFUR_005697</name>
</gene>
<dbReference type="EMBL" id="JAHRIQ010035092">
    <property type="protein sequence ID" value="MEQ2231927.1"/>
    <property type="molecule type" value="Genomic_DNA"/>
</dbReference>
<comment type="caution">
    <text evidence="2">The sequence shown here is derived from an EMBL/GenBank/DDBJ whole genome shotgun (WGS) entry which is preliminary data.</text>
</comment>
<name>A0ABV0TI48_9TELE</name>
<organism evidence="2 3">
    <name type="scientific">Ilyodon furcidens</name>
    <name type="common">goldbreast splitfin</name>
    <dbReference type="NCBI Taxonomy" id="33524"/>
    <lineage>
        <taxon>Eukaryota</taxon>
        <taxon>Metazoa</taxon>
        <taxon>Chordata</taxon>
        <taxon>Craniata</taxon>
        <taxon>Vertebrata</taxon>
        <taxon>Euteleostomi</taxon>
        <taxon>Actinopterygii</taxon>
        <taxon>Neopterygii</taxon>
        <taxon>Teleostei</taxon>
        <taxon>Neoteleostei</taxon>
        <taxon>Acanthomorphata</taxon>
        <taxon>Ovalentaria</taxon>
        <taxon>Atherinomorphae</taxon>
        <taxon>Cyprinodontiformes</taxon>
        <taxon>Goodeidae</taxon>
        <taxon>Ilyodon</taxon>
    </lineage>
</organism>
<evidence type="ECO:0000313" key="2">
    <source>
        <dbReference type="EMBL" id="MEQ2231927.1"/>
    </source>
</evidence>
<feature type="region of interest" description="Disordered" evidence="1">
    <location>
        <begin position="90"/>
        <end position="109"/>
    </location>
</feature>
<dbReference type="Proteomes" id="UP001482620">
    <property type="component" value="Unassembled WGS sequence"/>
</dbReference>
<keyword evidence="3" id="KW-1185">Reference proteome</keyword>
<proteinExistence type="predicted"/>
<evidence type="ECO:0000256" key="1">
    <source>
        <dbReference type="SAM" id="MobiDB-lite"/>
    </source>
</evidence>
<evidence type="ECO:0000313" key="3">
    <source>
        <dbReference type="Proteomes" id="UP001482620"/>
    </source>
</evidence>
<protein>
    <submittedName>
        <fullName evidence="2">Uncharacterized protein</fullName>
    </submittedName>
</protein>
<feature type="compositionally biased region" description="Polar residues" evidence="1">
    <location>
        <begin position="97"/>
        <end position="109"/>
    </location>
</feature>
<sequence length="109" mass="12426">MDCGLPSSGATIIGLCSLDSNKHHAELKPLTRNNWYVLSSLLKQSFQLGTKMDTSQLCWLVGDLRKLYFVQDAEFFKVLWHLTLQLSPERKGEYTCSKRSSPRETNTLC</sequence>
<reference evidence="2 3" key="1">
    <citation type="submission" date="2021-06" db="EMBL/GenBank/DDBJ databases">
        <authorList>
            <person name="Palmer J.M."/>
        </authorList>
    </citation>
    <scope>NUCLEOTIDE SEQUENCE [LARGE SCALE GENOMIC DNA]</scope>
    <source>
        <strain evidence="3">if_2019</strain>
        <tissue evidence="2">Muscle</tissue>
    </source>
</reference>